<gene>
    <name evidence="28" type="ORF">JOF28_000895</name>
</gene>
<feature type="domain" description="Major facilitator superfamily (MFS) profile" evidence="27">
    <location>
        <begin position="12"/>
        <end position="450"/>
    </location>
</feature>
<comment type="similarity">
    <text evidence="3">Belongs to the major facilitator superfamily.</text>
</comment>
<dbReference type="InterPro" id="IPR052187">
    <property type="entry name" value="MFSD1"/>
</dbReference>
<evidence type="ECO:0000256" key="12">
    <source>
        <dbReference type="ARBA" id="ARBA00044884"/>
    </source>
</evidence>
<evidence type="ECO:0000259" key="27">
    <source>
        <dbReference type="PROSITE" id="PS50850"/>
    </source>
</evidence>
<evidence type="ECO:0000256" key="18">
    <source>
        <dbReference type="ARBA" id="ARBA00044903"/>
    </source>
</evidence>
<organism evidence="28 29">
    <name type="scientific">Leucobacter exalbidus</name>
    <dbReference type="NCBI Taxonomy" id="662960"/>
    <lineage>
        <taxon>Bacteria</taxon>
        <taxon>Bacillati</taxon>
        <taxon>Actinomycetota</taxon>
        <taxon>Actinomycetes</taxon>
        <taxon>Micrococcales</taxon>
        <taxon>Microbacteriaceae</taxon>
        <taxon>Leucobacter</taxon>
    </lineage>
</organism>
<feature type="transmembrane region" description="Helical" evidence="26">
    <location>
        <begin position="426"/>
        <end position="444"/>
    </location>
</feature>
<evidence type="ECO:0000256" key="5">
    <source>
        <dbReference type="ARBA" id="ARBA00022692"/>
    </source>
</evidence>
<dbReference type="GO" id="GO:0022857">
    <property type="term" value="F:transmembrane transporter activity"/>
    <property type="evidence" value="ECO:0007669"/>
    <property type="project" value="InterPro"/>
</dbReference>
<dbReference type="GO" id="GO:0005886">
    <property type="term" value="C:plasma membrane"/>
    <property type="evidence" value="ECO:0007669"/>
    <property type="project" value="UniProtKB-SubCell"/>
</dbReference>
<evidence type="ECO:0000256" key="7">
    <source>
        <dbReference type="ARBA" id="ARBA00023136"/>
    </source>
</evidence>
<dbReference type="RefSeq" id="WP_209704672.1">
    <property type="nucleotide sequence ID" value="NZ_JAFIDA010000001.1"/>
</dbReference>
<evidence type="ECO:0000313" key="29">
    <source>
        <dbReference type="Proteomes" id="UP000675163"/>
    </source>
</evidence>
<evidence type="ECO:0000256" key="13">
    <source>
        <dbReference type="ARBA" id="ARBA00044891"/>
    </source>
</evidence>
<evidence type="ECO:0000256" key="15">
    <source>
        <dbReference type="ARBA" id="ARBA00044898"/>
    </source>
</evidence>
<evidence type="ECO:0000256" key="24">
    <source>
        <dbReference type="ARBA" id="ARBA00045709"/>
    </source>
</evidence>
<comment type="catalytic activity">
    <reaction evidence="16">
        <text>L-arginyl-L-alpha-amino acid(out) = L-arginyl-L-alpha-amino acid(in)</text>
        <dbReference type="Rhea" id="RHEA:79371"/>
        <dbReference type="ChEBI" id="CHEBI:84315"/>
    </reaction>
</comment>
<evidence type="ECO:0000256" key="9">
    <source>
        <dbReference type="ARBA" id="ARBA00044876"/>
    </source>
</evidence>
<dbReference type="CDD" id="cd06174">
    <property type="entry name" value="MFS"/>
    <property type="match status" value="1"/>
</dbReference>
<comment type="catalytic activity">
    <reaction evidence="13">
        <text>L-lysyl-L-alpha-amino acid(out) = L-lysyl-L-alpha-amino acid(in)</text>
        <dbReference type="Rhea" id="RHEA:79387"/>
        <dbReference type="ChEBI" id="CHEBI:229965"/>
    </reaction>
</comment>
<comment type="subcellular location">
    <subcellularLocation>
        <location evidence="2">Cell membrane</location>
        <topology evidence="2">Multi-pass membrane protein</topology>
    </subcellularLocation>
    <subcellularLocation>
        <location evidence="1">Lysosome membrane</location>
        <topology evidence="1">Multi-pass membrane protein</topology>
    </subcellularLocation>
</comment>
<evidence type="ECO:0000256" key="22">
    <source>
        <dbReference type="ARBA" id="ARBA00044985"/>
    </source>
</evidence>
<keyword evidence="29" id="KW-1185">Reference proteome</keyword>
<feature type="transmembrane region" description="Helical" evidence="26">
    <location>
        <begin position="290"/>
        <end position="311"/>
    </location>
</feature>
<dbReference type="Gene3D" id="1.20.1250.20">
    <property type="entry name" value="MFS general substrate transporter like domains"/>
    <property type="match status" value="2"/>
</dbReference>
<comment type="catalytic activity">
    <reaction evidence="19">
        <text>L-histidyl-L-alpha-amino acid(out) = L-histidyl-L-alpha-amino acid(in)</text>
        <dbReference type="Rhea" id="RHEA:79379"/>
        <dbReference type="ChEBI" id="CHEBI:229964"/>
    </reaction>
</comment>
<comment type="catalytic activity">
    <reaction evidence="10">
        <text>L-histidyl-glycine(out) = L-histidyl-glycine(in)</text>
        <dbReference type="Rhea" id="RHEA:79395"/>
        <dbReference type="ChEBI" id="CHEBI:229957"/>
    </reaction>
</comment>
<dbReference type="GO" id="GO:0005765">
    <property type="term" value="C:lysosomal membrane"/>
    <property type="evidence" value="ECO:0007669"/>
    <property type="project" value="UniProtKB-SubCell"/>
</dbReference>
<keyword evidence="4" id="KW-0813">Transport</keyword>
<evidence type="ECO:0000256" key="6">
    <source>
        <dbReference type="ARBA" id="ARBA00022989"/>
    </source>
</evidence>
<evidence type="ECO:0000256" key="11">
    <source>
        <dbReference type="ARBA" id="ARBA00044881"/>
    </source>
</evidence>
<dbReference type="InterPro" id="IPR011701">
    <property type="entry name" value="MFS"/>
</dbReference>
<feature type="transmembrane region" description="Helical" evidence="26">
    <location>
        <begin position="168"/>
        <end position="186"/>
    </location>
</feature>
<comment type="catalytic activity">
    <reaction evidence="20">
        <text>L-alanyl-L-lysine(out) = L-alanyl-L-lysine(in)</text>
        <dbReference type="Rhea" id="RHEA:79415"/>
        <dbReference type="ChEBI" id="CHEBI:192470"/>
    </reaction>
</comment>
<accession>A0A940PRX4</accession>
<evidence type="ECO:0000256" key="2">
    <source>
        <dbReference type="ARBA" id="ARBA00004651"/>
    </source>
</evidence>
<evidence type="ECO:0000256" key="21">
    <source>
        <dbReference type="ARBA" id="ARBA00044924"/>
    </source>
</evidence>
<evidence type="ECO:0000256" key="26">
    <source>
        <dbReference type="SAM" id="Phobius"/>
    </source>
</evidence>
<keyword evidence="7 26" id="KW-0472">Membrane</keyword>
<feature type="transmembrane region" description="Helical" evidence="26">
    <location>
        <begin position="99"/>
        <end position="121"/>
    </location>
</feature>
<evidence type="ECO:0000256" key="1">
    <source>
        <dbReference type="ARBA" id="ARBA00004155"/>
    </source>
</evidence>
<feature type="transmembrane region" description="Helical" evidence="26">
    <location>
        <begin position="349"/>
        <end position="370"/>
    </location>
</feature>
<evidence type="ECO:0000256" key="4">
    <source>
        <dbReference type="ARBA" id="ARBA00022448"/>
    </source>
</evidence>
<comment type="catalytic activity">
    <reaction evidence="15">
        <text>L-aspartyl-L-lysine(out) = L-aspartyl-L-lysine(in)</text>
        <dbReference type="Rhea" id="RHEA:79411"/>
        <dbReference type="ChEBI" id="CHEBI:229953"/>
    </reaction>
</comment>
<comment type="catalytic activity">
    <reaction evidence="12">
        <text>L-alpha-aminoacyl-L-histidine(out) = L-alpha-aminoacyl-L-histidine(in)</text>
        <dbReference type="Rhea" id="RHEA:79375"/>
        <dbReference type="ChEBI" id="CHEBI:229967"/>
    </reaction>
</comment>
<sequence length="461" mass="49106">MRTARPLLPWFVWGVAAIAYAVAVINRSSLAALGPATQHHFDIDATTLAAFPVIQLVVYAALQIPVGILLDKVGTTNMVLGGGVLMLIGQTAMATVDNVWLAVLARVLVGAGDACTFISVMRMLPEWFAVRQLPTVSQVTGLIGQAGQLVSVTPLALLVGAVGWTQGFLGLAAVGLLVTILGAFVMRDRPGAPTLVEQITGRRGKLTLNARSLAGEPEAVTSSIGPPQTSTIPLVDSHRGFEVIDRARRMLRIPGIRLAFWLHFTSPFAANVFLLIWGTPFLTGGVGLSASQSGALLSITVVSSMVAGLVLGPLSSRFVERRVWINVGITLAIAIVWGTVFLWPGPPPLWLLLALIIVMPLGGPASMIAFEVLRSHSPRSFAGFATGLVNTGGFIASLIVILLIGLVLDVQGAGSPDAYSLTAFKWAFAVQVPLWVLGITMVLIERRRTQRWMAERGRRLR</sequence>
<name>A0A940PRX4_9MICO</name>
<feature type="transmembrane region" description="Helical" evidence="26">
    <location>
        <begin position="7"/>
        <end position="25"/>
    </location>
</feature>
<feature type="transmembrane region" description="Helical" evidence="26">
    <location>
        <begin position="74"/>
        <end position="93"/>
    </location>
</feature>
<evidence type="ECO:0000313" key="28">
    <source>
        <dbReference type="EMBL" id="MBP1325663.1"/>
    </source>
</evidence>
<evidence type="ECO:0000256" key="10">
    <source>
        <dbReference type="ARBA" id="ARBA00044878"/>
    </source>
</evidence>
<evidence type="ECO:0000256" key="8">
    <source>
        <dbReference type="ARBA" id="ARBA00023228"/>
    </source>
</evidence>
<evidence type="ECO:0000256" key="3">
    <source>
        <dbReference type="ARBA" id="ARBA00008335"/>
    </source>
</evidence>
<evidence type="ECO:0000256" key="14">
    <source>
        <dbReference type="ARBA" id="ARBA00044893"/>
    </source>
</evidence>
<dbReference type="PROSITE" id="PS50850">
    <property type="entry name" value="MFS"/>
    <property type="match status" value="1"/>
</dbReference>
<feature type="transmembrane region" description="Helical" evidence="26">
    <location>
        <begin position="45"/>
        <end position="62"/>
    </location>
</feature>
<keyword evidence="5 26" id="KW-0812">Transmembrane</keyword>
<feature type="transmembrane region" description="Helical" evidence="26">
    <location>
        <begin position="258"/>
        <end position="278"/>
    </location>
</feature>
<dbReference type="InterPro" id="IPR020846">
    <property type="entry name" value="MFS_dom"/>
</dbReference>
<dbReference type="InterPro" id="IPR036259">
    <property type="entry name" value="MFS_trans_sf"/>
</dbReference>
<evidence type="ECO:0000256" key="16">
    <source>
        <dbReference type="ARBA" id="ARBA00044899"/>
    </source>
</evidence>
<evidence type="ECO:0000256" key="25">
    <source>
        <dbReference type="ARBA" id="ARBA00046376"/>
    </source>
</evidence>
<keyword evidence="6 26" id="KW-1133">Transmembrane helix</keyword>
<feature type="transmembrane region" description="Helical" evidence="26">
    <location>
        <begin position="323"/>
        <end position="343"/>
    </location>
</feature>
<dbReference type="PANTHER" id="PTHR23512:SF3">
    <property type="entry name" value="MAJOR FACILITATOR SUPERFAMILY DOMAIN-CONTAINING PROTEIN 1"/>
    <property type="match status" value="1"/>
</dbReference>
<comment type="catalytic activity">
    <reaction evidence="11">
        <text>L-alpha-aminoacyl-L-arginine(out) = L-alpha-aminoacyl-L-arginine(in)</text>
        <dbReference type="Rhea" id="RHEA:79367"/>
        <dbReference type="ChEBI" id="CHEBI:229968"/>
    </reaction>
</comment>
<comment type="catalytic activity">
    <reaction evidence="21">
        <text>L-lysyl-glycine(out) = L-lysyl-glycine(in)</text>
        <dbReference type="Rhea" id="RHEA:79407"/>
        <dbReference type="ChEBI" id="CHEBI:191202"/>
    </reaction>
</comment>
<feature type="transmembrane region" description="Helical" evidence="26">
    <location>
        <begin position="382"/>
        <end position="406"/>
    </location>
</feature>
<comment type="caution">
    <text evidence="28">The sequence shown here is derived from an EMBL/GenBank/DDBJ whole genome shotgun (WGS) entry which is preliminary data.</text>
</comment>
<evidence type="ECO:0000256" key="19">
    <source>
        <dbReference type="ARBA" id="ARBA00044912"/>
    </source>
</evidence>
<keyword evidence="8" id="KW-0458">Lysosome</keyword>
<evidence type="ECO:0000256" key="23">
    <source>
        <dbReference type="ARBA" id="ARBA00045018"/>
    </source>
</evidence>
<dbReference type="Proteomes" id="UP000675163">
    <property type="component" value="Unassembled WGS sequence"/>
</dbReference>
<comment type="subunit">
    <text evidence="25">Homodimer. Interacts with lysosomal protein GLMP (via lumenal domain); the interaction starts while both proteins are still in the endoplasmic reticulum and is required for stabilization of MFSD1 in lysosomes but has no direct effect on its targeting to lysosomes or transporter activity.</text>
</comment>
<evidence type="ECO:0000256" key="17">
    <source>
        <dbReference type="ARBA" id="ARBA00044900"/>
    </source>
</evidence>
<dbReference type="PANTHER" id="PTHR23512">
    <property type="entry name" value="MAJOR FACILITATOR SUPERFAMILY DOMAIN-CONTAINING PROTEIN 1"/>
    <property type="match status" value="1"/>
</dbReference>
<comment type="catalytic activity">
    <reaction evidence="14">
        <text>L-alpha-aminoacyl-L-lysine(out) = L-alpha-aminoacyl-L-lysine(in)</text>
        <dbReference type="Rhea" id="RHEA:79383"/>
        <dbReference type="ChEBI" id="CHEBI:229966"/>
    </reaction>
</comment>
<evidence type="ECO:0000256" key="20">
    <source>
        <dbReference type="ARBA" id="ARBA00044919"/>
    </source>
</evidence>
<comment type="catalytic activity">
    <reaction evidence="9">
        <text>L-lysyl-L-alanine(out) = L-lysyl-L-alanine(in)</text>
        <dbReference type="Rhea" id="RHEA:79399"/>
        <dbReference type="ChEBI" id="CHEBI:229954"/>
    </reaction>
</comment>
<dbReference type="SUPFAM" id="SSF103473">
    <property type="entry name" value="MFS general substrate transporter"/>
    <property type="match status" value="1"/>
</dbReference>
<reference evidence="28" key="1">
    <citation type="submission" date="2021-02" db="EMBL/GenBank/DDBJ databases">
        <title>Sequencing the genomes of 1000 actinobacteria strains.</title>
        <authorList>
            <person name="Klenk H.-P."/>
        </authorList>
    </citation>
    <scope>NUCLEOTIDE SEQUENCE</scope>
    <source>
        <strain evidence="28">DSM 22850</strain>
    </source>
</reference>
<proteinExistence type="inferred from homology"/>
<dbReference type="AlphaFoldDB" id="A0A940PRX4"/>
<comment type="catalytic activity">
    <reaction evidence="18">
        <text>L-arginyl-glycine(out) = L-arginyl-glycine(in)</text>
        <dbReference type="Rhea" id="RHEA:79391"/>
        <dbReference type="ChEBI" id="CHEBI:229955"/>
    </reaction>
</comment>
<comment type="function">
    <text evidence="24">Lysosomal dipeptide uniporter that selectively exports lysine, arginine or histidine-containing dipeptides with a net positive charge from the lysosome lumen into the cytosol. Could play a role in a specific type of protein O-glycosylation indirectly regulating macrophages migration and tissue invasion. Also essential for liver homeostasis.</text>
</comment>
<comment type="catalytic activity">
    <reaction evidence="17">
        <text>L-lysyl-L-lysine(out) = L-lysyl-L-lysine(in)</text>
        <dbReference type="Rhea" id="RHEA:79403"/>
        <dbReference type="ChEBI" id="CHEBI:229956"/>
    </reaction>
</comment>
<dbReference type="Pfam" id="PF07690">
    <property type="entry name" value="MFS_1"/>
    <property type="match status" value="1"/>
</dbReference>
<protein>
    <recommendedName>
        <fullName evidence="22">Lysosomal dipeptide transporter MFSD1</fullName>
    </recommendedName>
    <alternativeName>
        <fullName evidence="23">Major facilitator superfamily domain-containing protein 1</fullName>
    </alternativeName>
</protein>
<feature type="transmembrane region" description="Helical" evidence="26">
    <location>
        <begin position="142"/>
        <end position="162"/>
    </location>
</feature>
<dbReference type="EMBL" id="JAFIDA010000001">
    <property type="protein sequence ID" value="MBP1325663.1"/>
    <property type="molecule type" value="Genomic_DNA"/>
</dbReference>